<gene>
    <name evidence="5" type="ORF">NOCA2530017</name>
</gene>
<protein>
    <submittedName>
        <fullName evidence="5">GAF domain protein</fullName>
    </submittedName>
</protein>
<organism evidence="5">
    <name type="scientific">metagenome</name>
    <dbReference type="NCBI Taxonomy" id="256318"/>
    <lineage>
        <taxon>unclassified sequences</taxon>
        <taxon>metagenomes</taxon>
    </lineage>
</organism>
<evidence type="ECO:0000256" key="2">
    <source>
        <dbReference type="ARBA" id="ARBA00022777"/>
    </source>
</evidence>
<feature type="domain" description="GAF" evidence="3">
    <location>
        <begin position="30"/>
        <end position="177"/>
    </location>
</feature>
<accession>A0A2P2C9I2</accession>
<keyword evidence="2" id="KW-0418">Kinase</keyword>
<dbReference type="GO" id="GO:0046983">
    <property type="term" value="F:protein dimerization activity"/>
    <property type="evidence" value="ECO:0007669"/>
    <property type="project" value="InterPro"/>
</dbReference>
<dbReference type="Gene3D" id="1.20.5.1930">
    <property type="match status" value="1"/>
</dbReference>
<dbReference type="InterPro" id="IPR003594">
    <property type="entry name" value="HATPase_dom"/>
</dbReference>
<dbReference type="CDD" id="cd16917">
    <property type="entry name" value="HATPase_UhpB-NarQ-NarX-like"/>
    <property type="match status" value="1"/>
</dbReference>
<dbReference type="InterPro" id="IPR050482">
    <property type="entry name" value="Sensor_HK_TwoCompSys"/>
</dbReference>
<reference evidence="5" key="1">
    <citation type="submission" date="2015-08" db="EMBL/GenBank/DDBJ databases">
        <authorList>
            <person name="Babu N.S."/>
            <person name="Beckwith C.J."/>
            <person name="Beseler K.G."/>
            <person name="Brison A."/>
            <person name="Carone J.V."/>
            <person name="Caskin T.P."/>
            <person name="Diamond M."/>
            <person name="Durham M.E."/>
            <person name="Foxe J.M."/>
            <person name="Go M."/>
            <person name="Henderson B.A."/>
            <person name="Jones I.B."/>
            <person name="McGettigan J.A."/>
            <person name="Micheletti S.J."/>
            <person name="Nasrallah M.E."/>
            <person name="Ortiz D."/>
            <person name="Piller C.R."/>
            <person name="Privatt S.R."/>
            <person name="Schneider S.L."/>
            <person name="Sharp S."/>
            <person name="Smith T.C."/>
            <person name="Stanton J.D."/>
            <person name="Ullery H.E."/>
            <person name="Wilson R.J."/>
            <person name="Serrano M.G."/>
            <person name="Buck G."/>
            <person name="Lee V."/>
            <person name="Wang Y."/>
            <person name="Carvalho R."/>
            <person name="Voegtly L."/>
            <person name="Shi R."/>
            <person name="Duckworth R."/>
            <person name="Johnson A."/>
            <person name="Loviza R."/>
            <person name="Walstead R."/>
            <person name="Shah Z."/>
            <person name="Kiflezghi M."/>
            <person name="Wade K."/>
            <person name="Ball S.L."/>
            <person name="Bradley K.W."/>
            <person name="Asai D.J."/>
            <person name="Bowman C.A."/>
            <person name="Russell D.A."/>
            <person name="Pope W.H."/>
            <person name="Jacobs-Sera D."/>
            <person name="Hendrix R.W."/>
            <person name="Hatfull G.F."/>
        </authorList>
    </citation>
    <scope>NUCLEOTIDE SEQUENCE</scope>
</reference>
<dbReference type="GO" id="GO:0000155">
    <property type="term" value="F:phosphorelay sensor kinase activity"/>
    <property type="evidence" value="ECO:0007669"/>
    <property type="project" value="InterPro"/>
</dbReference>
<proteinExistence type="predicted"/>
<evidence type="ECO:0000313" key="5">
    <source>
        <dbReference type="EMBL" id="CUR58656.1"/>
    </source>
</evidence>
<dbReference type="PANTHER" id="PTHR24421:SF56">
    <property type="entry name" value="OXYGEN SENSOR HISTIDINE KINASE RESPONSE REGULATOR DOST"/>
    <property type="match status" value="1"/>
</dbReference>
<dbReference type="Gene3D" id="3.30.450.40">
    <property type="match status" value="2"/>
</dbReference>
<dbReference type="EMBL" id="CZKA01000049">
    <property type="protein sequence ID" value="CUR58656.1"/>
    <property type="molecule type" value="Genomic_DNA"/>
</dbReference>
<dbReference type="InterPro" id="IPR036890">
    <property type="entry name" value="HATPase_C_sf"/>
</dbReference>
<dbReference type="SMART" id="SM00387">
    <property type="entry name" value="HATPase_c"/>
    <property type="match status" value="1"/>
</dbReference>
<dbReference type="Pfam" id="PF07730">
    <property type="entry name" value="HisKA_3"/>
    <property type="match status" value="1"/>
</dbReference>
<evidence type="ECO:0000259" key="4">
    <source>
        <dbReference type="SMART" id="SM00387"/>
    </source>
</evidence>
<dbReference type="SUPFAM" id="SSF55874">
    <property type="entry name" value="ATPase domain of HSP90 chaperone/DNA topoisomerase II/histidine kinase"/>
    <property type="match status" value="1"/>
</dbReference>
<evidence type="ECO:0000256" key="1">
    <source>
        <dbReference type="ARBA" id="ARBA00022679"/>
    </source>
</evidence>
<dbReference type="Pfam" id="PF02518">
    <property type="entry name" value="HATPase_c"/>
    <property type="match status" value="1"/>
</dbReference>
<keyword evidence="1" id="KW-0808">Transferase</keyword>
<name>A0A2P2C9I2_9ZZZZ</name>
<dbReference type="InterPro" id="IPR029016">
    <property type="entry name" value="GAF-like_dom_sf"/>
</dbReference>
<evidence type="ECO:0000259" key="3">
    <source>
        <dbReference type="SMART" id="SM00065"/>
    </source>
</evidence>
<feature type="domain" description="Histidine kinase/HSP90-like ATPase" evidence="4">
    <location>
        <begin position="441"/>
        <end position="531"/>
    </location>
</feature>
<dbReference type="SMART" id="SM00065">
    <property type="entry name" value="GAF"/>
    <property type="match status" value="1"/>
</dbReference>
<dbReference type="PANTHER" id="PTHR24421">
    <property type="entry name" value="NITRATE/NITRITE SENSOR PROTEIN NARX-RELATED"/>
    <property type="match status" value="1"/>
</dbReference>
<dbReference type="InterPro" id="IPR011712">
    <property type="entry name" value="Sig_transdc_His_kin_sub3_dim/P"/>
</dbReference>
<sequence length="531" mass="57220">MPDSSSSPGALPSSARVLLDAVIAISSALDLHHVLDQIVVSSCELTGARYGALGVIGSDGLLSDFITHGLDRHQREQIGEPPRGRGILRLLIDHPEPLRLPHLQDHPTSYGFPPNHPPMTSFLGVPVRIRGTVFGNLYLTEKAGGEQFSEQDESLVVALASAAGFVIENARAYAMSERQRTWLEAAARLHEVLQAPLQLEAALPHIASGARAVSQALSVGVFALDEAGEPVLAAVDGREADRVNELVADLSHQLRGALSHGLADDVLLAGKRRAFVLPLRTRLLSPLAVVVVVDAYQSATRALTQEKELITSYAEQAALALDRVQALADRQELAIVSDRERIARDLHDLVIQRLFATGLQLQGTRAKAGDPAVQSRLDQAVADLDSTIRDIRSTIFELQHAGERSVRHDVRELVQEYQATLGFTPTLRTLGPVDTVLSGSRLHEHLLAVLREALSNVARHAGASAASVEIDVVGGDLVLRVADDGCGLPERRDESGLLNVRQRAEALGGRIRLIDREPKGTVLEWTVPLGS</sequence>
<dbReference type="Gene3D" id="3.30.565.10">
    <property type="entry name" value="Histidine kinase-like ATPase, C-terminal domain"/>
    <property type="match status" value="1"/>
</dbReference>
<dbReference type="AlphaFoldDB" id="A0A2P2C9I2"/>
<dbReference type="InterPro" id="IPR003018">
    <property type="entry name" value="GAF"/>
</dbReference>
<dbReference type="Pfam" id="PF13185">
    <property type="entry name" value="GAF_2"/>
    <property type="match status" value="1"/>
</dbReference>
<dbReference type="SUPFAM" id="SSF55781">
    <property type="entry name" value="GAF domain-like"/>
    <property type="match status" value="2"/>
</dbReference>
<dbReference type="GO" id="GO:0016020">
    <property type="term" value="C:membrane"/>
    <property type="evidence" value="ECO:0007669"/>
    <property type="project" value="InterPro"/>
</dbReference>